<dbReference type="GO" id="GO:0005615">
    <property type="term" value="C:extracellular space"/>
    <property type="evidence" value="ECO:0007669"/>
    <property type="project" value="TreeGrafter"/>
</dbReference>
<dbReference type="CDD" id="cd00111">
    <property type="entry name" value="Trefoil"/>
    <property type="match status" value="1"/>
</dbReference>
<reference evidence="16" key="1">
    <citation type="submission" date="2025-08" db="UniProtKB">
        <authorList>
            <consortium name="RefSeq"/>
        </authorList>
    </citation>
    <scope>IDENTIFICATION</scope>
</reference>
<keyword evidence="15" id="KW-1185">Reference proteome</keyword>
<evidence type="ECO:0000256" key="5">
    <source>
        <dbReference type="ARBA" id="ARBA00022530"/>
    </source>
</evidence>
<accession>A0A340X0U1</accession>
<gene>
    <name evidence="16" type="primary">TFF3</name>
</gene>
<evidence type="ECO:0000256" key="4">
    <source>
        <dbReference type="ARBA" id="ARBA00022525"/>
    </source>
</evidence>
<feature type="disulfide bond" evidence="12">
    <location>
        <begin position="46"/>
        <end position="72"/>
    </location>
</feature>
<dbReference type="FunFam" id="4.10.110.10:FF:000001">
    <property type="entry name" value="Trefoil factor 3"/>
    <property type="match status" value="1"/>
</dbReference>
<feature type="signal peptide" evidence="13">
    <location>
        <begin position="1"/>
        <end position="36"/>
    </location>
</feature>
<evidence type="ECO:0000256" key="9">
    <source>
        <dbReference type="ARBA" id="ARBA00037501"/>
    </source>
</evidence>
<dbReference type="SUPFAM" id="SSF57492">
    <property type="entry name" value="Trefoil"/>
    <property type="match status" value="1"/>
</dbReference>
<dbReference type="STRING" id="118797.A0A340X0U1"/>
<organism evidence="15 16">
    <name type="scientific">Lipotes vexillifer</name>
    <name type="common">Yangtze river dolphin</name>
    <dbReference type="NCBI Taxonomy" id="118797"/>
    <lineage>
        <taxon>Eukaryota</taxon>
        <taxon>Metazoa</taxon>
        <taxon>Chordata</taxon>
        <taxon>Craniata</taxon>
        <taxon>Vertebrata</taxon>
        <taxon>Euteleostomi</taxon>
        <taxon>Mammalia</taxon>
        <taxon>Eutheria</taxon>
        <taxon>Laurasiatheria</taxon>
        <taxon>Artiodactyla</taxon>
        <taxon>Whippomorpha</taxon>
        <taxon>Cetacea</taxon>
        <taxon>Odontoceti</taxon>
        <taxon>Lipotidae</taxon>
        <taxon>Lipotes</taxon>
    </lineage>
</organism>
<dbReference type="OrthoDB" id="10051464at2759"/>
<dbReference type="PANTHER" id="PTHR13826">
    <property type="entry name" value="INTESTINAL TREFOIL FACTOR-RELATED"/>
    <property type="match status" value="1"/>
</dbReference>
<dbReference type="InterPro" id="IPR000519">
    <property type="entry name" value="P_trefoil_dom"/>
</dbReference>
<dbReference type="Proteomes" id="UP000265300">
    <property type="component" value="Unplaced"/>
</dbReference>
<evidence type="ECO:0000256" key="12">
    <source>
        <dbReference type="PROSITE-ProRule" id="PRU00779"/>
    </source>
</evidence>
<keyword evidence="6 13" id="KW-0732">Signal</keyword>
<dbReference type="GeneID" id="103082396"/>
<feature type="disulfide bond" evidence="12">
    <location>
        <begin position="56"/>
        <end position="71"/>
    </location>
</feature>
<dbReference type="Gene3D" id="4.10.110.10">
    <property type="entry name" value="Spasmolytic Protein, domain 1"/>
    <property type="match status" value="1"/>
</dbReference>
<feature type="chain" id="PRO_5016269130" description="Trefoil factor 3" evidence="13">
    <location>
        <begin position="37"/>
        <end position="94"/>
    </location>
</feature>
<evidence type="ECO:0000256" key="7">
    <source>
        <dbReference type="ARBA" id="ARBA00023157"/>
    </source>
</evidence>
<evidence type="ECO:0000256" key="1">
    <source>
        <dbReference type="ARBA" id="ARBA00004496"/>
    </source>
</evidence>
<dbReference type="InterPro" id="IPR017957">
    <property type="entry name" value="P_trefoil_CS"/>
</dbReference>
<dbReference type="InterPro" id="IPR017994">
    <property type="entry name" value="P_trefoil_chordata"/>
</dbReference>
<evidence type="ECO:0000256" key="3">
    <source>
        <dbReference type="ARBA" id="ARBA00022490"/>
    </source>
</evidence>
<dbReference type="PRINTS" id="PR00680">
    <property type="entry name" value="PTREFOIL"/>
</dbReference>
<keyword evidence="4" id="KW-0964">Secreted</keyword>
<evidence type="ECO:0000256" key="13">
    <source>
        <dbReference type="SAM" id="SignalP"/>
    </source>
</evidence>
<comment type="subunit">
    <text evidence="8">Monomer. Homodimer; disulfide-linked.</text>
</comment>
<dbReference type="InterPro" id="IPR044913">
    <property type="entry name" value="P_trefoil_dom_sf"/>
</dbReference>
<dbReference type="AlphaFoldDB" id="A0A340X0U1"/>
<keyword evidence="5" id="KW-0272">Extracellular matrix</keyword>
<dbReference type="Pfam" id="PF00088">
    <property type="entry name" value="Trefoil"/>
    <property type="match status" value="1"/>
</dbReference>
<dbReference type="InParanoid" id="A0A340X0U1"/>
<proteinExistence type="predicted"/>
<evidence type="ECO:0000256" key="11">
    <source>
        <dbReference type="ARBA" id="ARBA00041357"/>
    </source>
</evidence>
<dbReference type="GO" id="GO:0030277">
    <property type="term" value="P:maintenance of gastrointestinal epithelium"/>
    <property type="evidence" value="ECO:0007669"/>
    <property type="project" value="TreeGrafter"/>
</dbReference>
<keyword evidence="3" id="KW-0963">Cytoplasm</keyword>
<dbReference type="SMART" id="SM00018">
    <property type="entry name" value="PD"/>
    <property type="match status" value="1"/>
</dbReference>
<name>A0A340X0U1_LIPVE</name>
<evidence type="ECO:0000313" key="15">
    <source>
        <dbReference type="Proteomes" id="UP000265300"/>
    </source>
</evidence>
<evidence type="ECO:0000256" key="6">
    <source>
        <dbReference type="ARBA" id="ARBA00022729"/>
    </source>
</evidence>
<dbReference type="KEGG" id="lve:103082396"/>
<feature type="disulfide bond" evidence="12">
    <location>
        <begin position="66"/>
        <end position="83"/>
    </location>
</feature>
<comment type="function">
    <text evidence="9">Involved in the maintenance and repair of the intestinal mucosa. Promotes the mobility of epithelial cells in healing processes (motogen).</text>
</comment>
<protein>
    <recommendedName>
        <fullName evidence="10">Trefoil factor 3</fullName>
    </recommendedName>
    <alternativeName>
        <fullName evidence="11">Intestinal trefoil factor</fullName>
    </alternativeName>
</protein>
<feature type="domain" description="P-type" evidence="14">
    <location>
        <begin position="44"/>
        <end position="87"/>
    </location>
</feature>
<keyword evidence="7 12" id="KW-1015">Disulfide bond</keyword>
<dbReference type="PROSITE" id="PS00025">
    <property type="entry name" value="P_TREFOIL_1"/>
    <property type="match status" value="1"/>
</dbReference>
<sequence>MSSEPTGPQSPPVTMEARTCWLLVLVLALVSSSSTGQYVGLSPNQCMVPAKDRVDCAYPNVTPEQCNNRGCCFDSSIPGVPWCFKPLQEAECTF</sequence>
<evidence type="ECO:0000259" key="14">
    <source>
        <dbReference type="PROSITE" id="PS51448"/>
    </source>
</evidence>
<comment type="subcellular location">
    <subcellularLocation>
        <location evidence="1">Cytoplasm</location>
    </subcellularLocation>
    <subcellularLocation>
        <location evidence="2">Secreted</location>
        <location evidence="2">Extracellular space</location>
        <location evidence="2">Extracellular matrix</location>
    </subcellularLocation>
</comment>
<dbReference type="RefSeq" id="XP_007452929.1">
    <property type="nucleotide sequence ID" value="XM_007452867.1"/>
</dbReference>
<evidence type="ECO:0000256" key="10">
    <source>
        <dbReference type="ARBA" id="ARBA00039614"/>
    </source>
</evidence>
<evidence type="ECO:0000313" key="16">
    <source>
        <dbReference type="RefSeq" id="XP_007452929.1"/>
    </source>
</evidence>
<evidence type="ECO:0000256" key="2">
    <source>
        <dbReference type="ARBA" id="ARBA00004498"/>
    </source>
</evidence>
<dbReference type="GO" id="GO:0005737">
    <property type="term" value="C:cytoplasm"/>
    <property type="evidence" value="ECO:0007669"/>
    <property type="project" value="UniProtKB-SubCell"/>
</dbReference>
<evidence type="ECO:0000256" key="8">
    <source>
        <dbReference type="ARBA" id="ARBA00025943"/>
    </source>
</evidence>
<dbReference type="CTD" id="7033"/>
<dbReference type="PANTHER" id="PTHR13826:SF16">
    <property type="entry name" value="TREFOIL FACTOR 3"/>
    <property type="match status" value="1"/>
</dbReference>
<dbReference type="PROSITE" id="PS51448">
    <property type="entry name" value="P_TREFOIL_2"/>
    <property type="match status" value="1"/>
</dbReference>